<gene>
    <name evidence="2" type="ORF">DGYR_LOCUS8353</name>
</gene>
<name>A0A7I8W0E8_9ANNE</name>
<dbReference type="AlphaFoldDB" id="A0A7I8W0E8"/>
<sequence>MNKIPYNPPTYMKGDENLDKKEKRFIKVSSRSQTLFSKSSDYKTNNEVDEKRARSAGNGRRIRNFERQGDNQKSCTPLTKDLCSSREAINQHILFKKRQNTIGNCIERFIKHEGKCQRRYSDSAIIIKKKIDVKKRLNTACISTIRRSVRLIFSACHMNFFESEKLIENEFFFVYLPLIIEIFDIDEFSDDTQPVVV</sequence>
<accession>A0A7I8W0E8</accession>
<feature type="region of interest" description="Disordered" evidence="1">
    <location>
        <begin position="32"/>
        <end position="73"/>
    </location>
</feature>
<organism evidence="2 3">
    <name type="scientific">Dimorphilus gyrociliatus</name>
    <dbReference type="NCBI Taxonomy" id="2664684"/>
    <lineage>
        <taxon>Eukaryota</taxon>
        <taxon>Metazoa</taxon>
        <taxon>Spiralia</taxon>
        <taxon>Lophotrochozoa</taxon>
        <taxon>Annelida</taxon>
        <taxon>Polychaeta</taxon>
        <taxon>Polychaeta incertae sedis</taxon>
        <taxon>Dinophilidae</taxon>
        <taxon>Dimorphilus</taxon>
    </lineage>
</organism>
<proteinExistence type="predicted"/>
<comment type="caution">
    <text evidence="2">The sequence shown here is derived from an EMBL/GenBank/DDBJ whole genome shotgun (WGS) entry which is preliminary data.</text>
</comment>
<protein>
    <submittedName>
        <fullName evidence="2">DgyrCDS8807</fullName>
    </submittedName>
</protein>
<dbReference type="EMBL" id="CAJFCJ010000012">
    <property type="protein sequence ID" value="CAD5120235.1"/>
    <property type="molecule type" value="Genomic_DNA"/>
</dbReference>
<keyword evidence="3" id="KW-1185">Reference proteome</keyword>
<feature type="compositionally biased region" description="Basic and acidic residues" evidence="1">
    <location>
        <begin position="40"/>
        <end position="53"/>
    </location>
</feature>
<dbReference type="Proteomes" id="UP000549394">
    <property type="component" value="Unassembled WGS sequence"/>
</dbReference>
<evidence type="ECO:0000313" key="2">
    <source>
        <dbReference type="EMBL" id="CAD5120235.1"/>
    </source>
</evidence>
<reference evidence="2 3" key="1">
    <citation type="submission" date="2020-08" db="EMBL/GenBank/DDBJ databases">
        <authorList>
            <person name="Hejnol A."/>
        </authorList>
    </citation>
    <scope>NUCLEOTIDE SEQUENCE [LARGE SCALE GENOMIC DNA]</scope>
</reference>
<evidence type="ECO:0000313" key="3">
    <source>
        <dbReference type="Proteomes" id="UP000549394"/>
    </source>
</evidence>
<evidence type="ECO:0000256" key="1">
    <source>
        <dbReference type="SAM" id="MobiDB-lite"/>
    </source>
</evidence>